<reference evidence="2 3" key="1">
    <citation type="journal article" date="2012" name="Front. Microbiol.">
        <title>Redundancy and modularity in membrane-associated dissimilatory nitrate reduction in Bacillus.</title>
        <authorList>
            <person name="Heylen K."/>
            <person name="Keltjens J."/>
        </authorList>
    </citation>
    <scope>NUCLEOTIDE SEQUENCE [LARGE SCALE GENOMIC DNA]</scope>
    <source>
        <strain evidence="2 3">LMG 9581</strain>
    </source>
</reference>
<gene>
    <name evidence="2" type="ORF">BAZO_20003</name>
</gene>
<dbReference type="EMBL" id="AJLR01000151">
    <property type="protein sequence ID" value="EKN62886.1"/>
    <property type="molecule type" value="Genomic_DNA"/>
</dbReference>
<feature type="domain" description="PepSY" evidence="1">
    <location>
        <begin position="83"/>
        <end position="153"/>
    </location>
</feature>
<evidence type="ECO:0000313" key="3">
    <source>
        <dbReference type="Proteomes" id="UP000006315"/>
    </source>
</evidence>
<organism evidence="2 3">
    <name type="scientific">Schinkia azotoformans LMG 9581</name>
    <dbReference type="NCBI Taxonomy" id="1131731"/>
    <lineage>
        <taxon>Bacteria</taxon>
        <taxon>Bacillati</taxon>
        <taxon>Bacillota</taxon>
        <taxon>Bacilli</taxon>
        <taxon>Bacillales</taxon>
        <taxon>Bacillaceae</taxon>
        <taxon>Calidifontibacillus/Schinkia group</taxon>
        <taxon>Schinkia</taxon>
    </lineage>
</organism>
<comment type="caution">
    <text evidence="2">The sequence shown here is derived from an EMBL/GenBank/DDBJ whole genome shotgun (WGS) entry which is preliminary data.</text>
</comment>
<dbReference type="Proteomes" id="UP000006315">
    <property type="component" value="Unassembled WGS sequence"/>
</dbReference>
<dbReference type="InterPro" id="IPR025711">
    <property type="entry name" value="PepSY"/>
</dbReference>
<evidence type="ECO:0000259" key="1">
    <source>
        <dbReference type="Pfam" id="PF03413"/>
    </source>
</evidence>
<accession>K6DQ26</accession>
<dbReference type="AlphaFoldDB" id="K6DQ26"/>
<protein>
    <submittedName>
        <fullName evidence="2">Propeptide PepSY amd peptidase M4</fullName>
    </submittedName>
</protein>
<name>K6DQ26_SCHAZ</name>
<dbReference type="PATRIC" id="fig|1131731.3.peg.4077"/>
<sequence length="156" mass="18040">MIHSTKLLQMKLFFILCNINIVHYPKRTWYSLEFFRFQHLYYKVLRVLEAEGMHLKWNKLLIGFSTGIIAGALISQAAKKKTISSDVALSLAKKAFKENGPIDGSWIHMNPENIKKYNLPYKIYRGGITRTVNNEVEQYEFLVDAMTGTIIEVNPL</sequence>
<dbReference type="Pfam" id="PF03413">
    <property type="entry name" value="PepSY"/>
    <property type="match status" value="1"/>
</dbReference>
<keyword evidence="3" id="KW-1185">Reference proteome</keyword>
<dbReference type="STRING" id="1131731.BAZO_20003"/>
<evidence type="ECO:0000313" key="2">
    <source>
        <dbReference type="EMBL" id="EKN62886.1"/>
    </source>
</evidence>
<proteinExistence type="predicted"/>